<keyword evidence="5 7" id="KW-0063">Aspartyl esterase</keyword>
<evidence type="ECO:0000256" key="5">
    <source>
        <dbReference type="ARBA" id="ARBA00023085"/>
    </source>
</evidence>
<evidence type="ECO:0000313" key="10">
    <source>
        <dbReference type="Proteomes" id="UP000631114"/>
    </source>
</evidence>
<keyword evidence="10" id="KW-1185">Reference proteome</keyword>
<evidence type="ECO:0000256" key="6">
    <source>
        <dbReference type="PROSITE-ProRule" id="PRU10040"/>
    </source>
</evidence>
<dbReference type="Gene3D" id="2.160.20.10">
    <property type="entry name" value="Single-stranded right-handed beta-helix, Pectin lyase-like"/>
    <property type="match status" value="1"/>
</dbReference>
<evidence type="ECO:0000256" key="4">
    <source>
        <dbReference type="ARBA" id="ARBA00022801"/>
    </source>
</evidence>
<dbReference type="Pfam" id="PF04043">
    <property type="entry name" value="PMEI"/>
    <property type="match status" value="1"/>
</dbReference>
<protein>
    <recommendedName>
        <fullName evidence="7">Pectinesterase</fullName>
        <ecNumber evidence="7">3.1.1.11</ecNumber>
    </recommendedName>
</protein>
<evidence type="ECO:0000259" key="8">
    <source>
        <dbReference type="SMART" id="SM00856"/>
    </source>
</evidence>
<reference evidence="9 10" key="1">
    <citation type="submission" date="2020-10" db="EMBL/GenBank/DDBJ databases">
        <title>The Coptis chinensis genome and diversification of protoberbering-type alkaloids.</title>
        <authorList>
            <person name="Wang B."/>
            <person name="Shu S."/>
            <person name="Song C."/>
            <person name="Liu Y."/>
        </authorList>
    </citation>
    <scope>NUCLEOTIDE SEQUENCE [LARGE SCALE GENOMIC DNA]</scope>
    <source>
        <strain evidence="9">HL-2020</strain>
        <tissue evidence="9">Leaf</tissue>
    </source>
</reference>
<sequence length="571" mass="63007">MMGKVAVAGVSLILVVGVIIGVVATVSRSNGDNSSGHATAGLSTGMKAVETLCAPTDFKDSCINTLAPIANKNGKATPKELVEATFVAAQEEVKKAWNTAGELAKNATGSYNKASMEGCNELLEYAFNRLQGAISSVGKAEFTKMTEHKADIKNYLSAVLAYKSTCFDDIEDPELKKTMEKGITYISEITTNGLAIVDEVSKFLNKINDFQFFGNNNNTSRRLLDTEVDKDGFPTWFSAADRRLLAARPNQIRPNAVVAKDGSGQFKTISQAIAAYPKGFRGRYIIYVKAGIYNEKVTVPEKTINVYMYGDGPRRTIVTGSDNFGRNKTPTWKTATFSAIGDGFIVRSMGFQNTAGPDGHQAVAFRSQSDMSAVYNCRIDGHQDTLYYHAQRQFYRNCVISGTIDFIFGSGTALIQNSKIILRQPNPNQRNTVTADGRQTARCDSGLVIQTSKIVPEMKYFPNRFKIPSYLGRPWKVASRTIVMESVLADVINPDGWYPWNPNSNENLDTCEYREYRNSGPGANTNRRIKWRGFAVITDRRVAERFTAGPFLRGDLWLRNTGAQFSLGLHL</sequence>
<dbReference type="EMBL" id="JADFTS010000006">
    <property type="protein sequence ID" value="KAF9599749.1"/>
    <property type="molecule type" value="Genomic_DNA"/>
</dbReference>
<dbReference type="PROSITE" id="PS00503">
    <property type="entry name" value="PECTINESTERASE_2"/>
    <property type="match status" value="1"/>
</dbReference>
<dbReference type="Gene3D" id="1.20.140.40">
    <property type="entry name" value="Invertase/pectin methylesterase inhibitor family protein"/>
    <property type="match status" value="1"/>
</dbReference>
<dbReference type="SUPFAM" id="SSF51126">
    <property type="entry name" value="Pectin lyase-like"/>
    <property type="match status" value="1"/>
</dbReference>
<dbReference type="GO" id="GO:0004857">
    <property type="term" value="F:enzyme inhibitor activity"/>
    <property type="evidence" value="ECO:0007669"/>
    <property type="project" value="InterPro"/>
</dbReference>
<dbReference type="Pfam" id="PF01095">
    <property type="entry name" value="Pectinesterase"/>
    <property type="match status" value="1"/>
</dbReference>
<evidence type="ECO:0000256" key="2">
    <source>
        <dbReference type="ARBA" id="ARBA00006027"/>
    </source>
</evidence>
<dbReference type="OrthoDB" id="2019149at2759"/>
<dbReference type="UniPathway" id="UPA00545">
    <property type="reaction ID" value="UER00823"/>
</dbReference>
<dbReference type="InterPro" id="IPR000070">
    <property type="entry name" value="Pectinesterase_cat"/>
</dbReference>
<dbReference type="InterPro" id="IPR035513">
    <property type="entry name" value="Invertase/methylesterase_inhib"/>
</dbReference>
<accession>A0A835HK03</accession>
<comment type="caution">
    <text evidence="9">The sequence shown here is derived from an EMBL/GenBank/DDBJ whole genome shotgun (WGS) entry which is preliminary data.</text>
</comment>
<dbReference type="GO" id="GO:0045490">
    <property type="term" value="P:pectin catabolic process"/>
    <property type="evidence" value="ECO:0007669"/>
    <property type="project" value="UniProtKB-UniRule"/>
</dbReference>
<feature type="active site" evidence="6">
    <location>
        <position position="405"/>
    </location>
</feature>
<feature type="domain" description="Pectinesterase inhibitor" evidence="8">
    <location>
        <begin position="44"/>
        <end position="196"/>
    </location>
</feature>
<dbReference type="InterPro" id="IPR033131">
    <property type="entry name" value="Pectinesterase_Asp_AS"/>
</dbReference>
<dbReference type="InterPro" id="IPR006501">
    <property type="entry name" value="Pectinesterase_inhib_dom"/>
</dbReference>
<name>A0A835HK03_9MAGN</name>
<proteinExistence type="inferred from homology"/>
<dbReference type="NCBIfam" id="TIGR01614">
    <property type="entry name" value="PME_inhib"/>
    <property type="match status" value="1"/>
</dbReference>
<dbReference type="GO" id="GO:0030599">
    <property type="term" value="F:pectinesterase activity"/>
    <property type="evidence" value="ECO:0007669"/>
    <property type="project" value="UniProtKB-UniRule"/>
</dbReference>
<keyword evidence="4 7" id="KW-0378">Hydrolase</keyword>
<dbReference type="EC" id="3.1.1.11" evidence="7"/>
<dbReference type="CDD" id="cd15798">
    <property type="entry name" value="PMEI-like_3"/>
    <property type="match status" value="1"/>
</dbReference>
<dbReference type="FunFam" id="2.160.20.10:FF:000001">
    <property type="entry name" value="Pectinesterase"/>
    <property type="match status" value="1"/>
</dbReference>
<evidence type="ECO:0000313" key="9">
    <source>
        <dbReference type="EMBL" id="KAF9599749.1"/>
    </source>
</evidence>
<dbReference type="SUPFAM" id="SSF101148">
    <property type="entry name" value="Plant invertase/pectin methylesterase inhibitor"/>
    <property type="match status" value="1"/>
</dbReference>
<comment type="pathway">
    <text evidence="1 7">Glycan metabolism; pectin degradation; 2-dehydro-3-deoxy-D-gluconate from pectin: step 1/5.</text>
</comment>
<dbReference type="InterPro" id="IPR012334">
    <property type="entry name" value="Pectin_lyas_fold"/>
</dbReference>
<dbReference type="InterPro" id="IPR011050">
    <property type="entry name" value="Pectin_lyase_fold/virulence"/>
</dbReference>
<comment type="catalytic activity">
    <reaction evidence="7">
        <text>[(1-&gt;4)-alpha-D-galacturonosyl methyl ester](n) + n H2O = [(1-&gt;4)-alpha-D-galacturonosyl](n) + n methanol + n H(+)</text>
        <dbReference type="Rhea" id="RHEA:22380"/>
        <dbReference type="Rhea" id="RHEA-COMP:14570"/>
        <dbReference type="Rhea" id="RHEA-COMP:14573"/>
        <dbReference type="ChEBI" id="CHEBI:15377"/>
        <dbReference type="ChEBI" id="CHEBI:15378"/>
        <dbReference type="ChEBI" id="CHEBI:17790"/>
        <dbReference type="ChEBI" id="CHEBI:140522"/>
        <dbReference type="ChEBI" id="CHEBI:140523"/>
        <dbReference type="EC" id="3.1.1.11"/>
    </reaction>
</comment>
<comment type="similarity">
    <text evidence="3">In the C-terminal section; belongs to the pectinesterase family.</text>
</comment>
<evidence type="ECO:0000256" key="7">
    <source>
        <dbReference type="RuleBase" id="RU000589"/>
    </source>
</evidence>
<comment type="similarity">
    <text evidence="2">In the N-terminal section; belongs to the PMEI family.</text>
</comment>
<gene>
    <name evidence="9" type="ORF">IFM89_001695</name>
</gene>
<dbReference type="SMART" id="SM00856">
    <property type="entry name" value="PMEI"/>
    <property type="match status" value="1"/>
</dbReference>
<dbReference type="GO" id="GO:0042545">
    <property type="term" value="P:cell wall modification"/>
    <property type="evidence" value="ECO:0007669"/>
    <property type="project" value="UniProtKB-UniRule"/>
</dbReference>
<evidence type="ECO:0000256" key="1">
    <source>
        <dbReference type="ARBA" id="ARBA00005184"/>
    </source>
</evidence>
<dbReference type="PANTHER" id="PTHR31707">
    <property type="entry name" value="PECTINESTERASE"/>
    <property type="match status" value="1"/>
</dbReference>
<dbReference type="AlphaFoldDB" id="A0A835HK03"/>
<evidence type="ECO:0000256" key="3">
    <source>
        <dbReference type="ARBA" id="ARBA00007786"/>
    </source>
</evidence>
<dbReference type="Proteomes" id="UP000631114">
    <property type="component" value="Unassembled WGS sequence"/>
</dbReference>
<organism evidence="9 10">
    <name type="scientific">Coptis chinensis</name>
    <dbReference type="NCBI Taxonomy" id="261450"/>
    <lineage>
        <taxon>Eukaryota</taxon>
        <taxon>Viridiplantae</taxon>
        <taxon>Streptophyta</taxon>
        <taxon>Embryophyta</taxon>
        <taxon>Tracheophyta</taxon>
        <taxon>Spermatophyta</taxon>
        <taxon>Magnoliopsida</taxon>
        <taxon>Ranunculales</taxon>
        <taxon>Ranunculaceae</taxon>
        <taxon>Coptidoideae</taxon>
        <taxon>Coptis</taxon>
    </lineage>
</organism>